<evidence type="ECO:0000256" key="7">
    <source>
        <dbReference type="ARBA" id="ARBA00047304"/>
    </source>
</evidence>
<evidence type="ECO:0000313" key="9">
    <source>
        <dbReference type="EMBL" id="KFK24060.1"/>
    </source>
</evidence>
<dbReference type="SUPFAM" id="SSF46785">
    <property type="entry name" value="Winged helix' DNA-binding domain"/>
    <property type="match status" value="1"/>
</dbReference>
<dbReference type="GO" id="GO:0061809">
    <property type="term" value="F:NAD+ nucleosidase activity, cyclic ADP-ribose generating"/>
    <property type="evidence" value="ECO:0007669"/>
    <property type="project" value="UniProtKB-EC"/>
</dbReference>
<dbReference type="Gene3D" id="3.30.420.10">
    <property type="entry name" value="Ribonuclease H-like superfamily/Ribonuclease H"/>
    <property type="match status" value="1"/>
</dbReference>
<reference evidence="10" key="1">
    <citation type="journal article" date="2015" name="Nat. Plants">
        <title>Genome expansion of Arabis alpina linked with retrotransposition and reduced symmetric DNA methylation.</title>
        <authorList>
            <person name="Willing E.M."/>
            <person name="Rawat V."/>
            <person name="Mandakova T."/>
            <person name="Maumus F."/>
            <person name="James G.V."/>
            <person name="Nordstroem K.J."/>
            <person name="Becker C."/>
            <person name="Warthmann N."/>
            <person name="Chica C."/>
            <person name="Szarzynska B."/>
            <person name="Zytnicki M."/>
            <person name="Albani M.C."/>
            <person name="Kiefer C."/>
            <person name="Bergonzi S."/>
            <person name="Castaings L."/>
            <person name="Mateos J.L."/>
            <person name="Berns M.C."/>
            <person name="Bujdoso N."/>
            <person name="Piofczyk T."/>
            <person name="de Lorenzo L."/>
            <person name="Barrero-Sicilia C."/>
            <person name="Mateos I."/>
            <person name="Piednoel M."/>
            <person name="Hagmann J."/>
            <person name="Chen-Min-Tao R."/>
            <person name="Iglesias-Fernandez R."/>
            <person name="Schuster S.C."/>
            <person name="Alonso-Blanco C."/>
            <person name="Roudier F."/>
            <person name="Carbonero P."/>
            <person name="Paz-Ares J."/>
            <person name="Davis S.J."/>
            <person name="Pecinka A."/>
            <person name="Quesneville H."/>
            <person name="Colot V."/>
            <person name="Lysak M.A."/>
            <person name="Weigel D."/>
            <person name="Coupland G."/>
            <person name="Schneeberger K."/>
        </authorList>
    </citation>
    <scope>NUCLEOTIDE SEQUENCE [LARGE SCALE GENOMIC DNA]</scope>
    <source>
        <strain evidence="10">cv. Pajares</strain>
    </source>
</reference>
<evidence type="ECO:0000256" key="6">
    <source>
        <dbReference type="ARBA" id="ARBA00023027"/>
    </source>
</evidence>
<organism evidence="9 10">
    <name type="scientific">Arabis alpina</name>
    <name type="common">Alpine rock-cress</name>
    <dbReference type="NCBI Taxonomy" id="50452"/>
    <lineage>
        <taxon>Eukaryota</taxon>
        <taxon>Viridiplantae</taxon>
        <taxon>Streptophyta</taxon>
        <taxon>Embryophyta</taxon>
        <taxon>Tracheophyta</taxon>
        <taxon>Spermatophyta</taxon>
        <taxon>Magnoliopsida</taxon>
        <taxon>eudicotyledons</taxon>
        <taxon>Gunneridae</taxon>
        <taxon>Pentapetalae</taxon>
        <taxon>rosids</taxon>
        <taxon>malvids</taxon>
        <taxon>Brassicales</taxon>
        <taxon>Brassicaceae</taxon>
        <taxon>Arabideae</taxon>
        <taxon>Arabis</taxon>
    </lineage>
</organism>
<dbReference type="Gramene" id="KFK24060">
    <property type="protein sequence ID" value="KFK24060"/>
    <property type="gene ID" value="AALP_AAs46094U000200"/>
</dbReference>
<keyword evidence="6" id="KW-0520">NAD</keyword>
<dbReference type="InterPro" id="IPR045344">
    <property type="entry name" value="C-JID"/>
</dbReference>
<keyword evidence="4" id="KW-0378">Hydrolase</keyword>
<dbReference type="OrthoDB" id="1088132at2759"/>
<dbReference type="FunFam" id="3.40.50.10140:FF:000007">
    <property type="entry name" value="Disease resistance protein (TIR-NBS-LRR class)"/>
    <property type="match status" value="1"/>
</dbReference>
<dbReference type="InterPro" id="IPR000157">
    <property type="entry name" value="TIR_dom"/>
</dbReference>
<keyword evidence="5" id="KW-0611">Plant defense</keyword>
<dbReference type="Pfam" id="PF01582">
    <property type="entry name" value="TIR"/>
    <property type="match status" value="2"/>
</dbReference>
<dbReference type="Gene3D" id="3.40.50.10140">
    <property type="entry name" value="Toll/interleukin-1 receptor homology (TIR) domain"/>
    <property type="match status" value="2"/>
</dbReference>
<feature type="domain" description="TIR" evidence="8">
    <location>
        <begin position="108"/>
        <end position="276"/>
    </location>
</feature>
<dbReference type="Proteomes" id="UP000029120">
    <property type="component" value="Unassembled WGS sequence"/>
</dbReference>
<dbReference type="SMART" id="SM00255">
    <property type="entry name" value="TIR"/>
    <property type="match status" value="2"/>
</dbReference>
<dbReference type="Pfam" id="PF23282">
    <property type="entry name" value="WHD_ROQ1"/>
    <property type="match status" value="1"/>
</dbReference>
<dbReference type="InterPro" id="IPR012337">
    <property type="entry name" value="RNaseH-like_sf"/>
</dbReference>
<dbReference type="InterPro" id="IPR044974">
    <property type="entry name" value="Disease_R_plants"/>
</dbReference>
<evidence type="ECO:0000256" key="4">
    <source>
        <dbReference type="ARBA" id="ARBA00022801"/>
    </source>
</evidence>
<dbReference type="PANTHER" id="PTHR11017:SF589">
    <property type="entry name" value="ADP-RIBOSYL CYCLASE_CYCLIC ADP-RIBOSE HYDROLASE-RELATED"/>
    <property type="match status" value="1"/>
</dbReference>
<name>A0A087G2F8_ARAAL</name>
<dbReference type="PRINTS" id="PR00364">
    <property type="entry name" value="DISEASERSIST"/>
</dbReference>
<accession>A0A087G2F8</accession>
<dbReference type="CDD" id="cd06222">
    <property type="entry name" value="RNase_H_like"/>
    <property type="match status" value="1"/>
</dbReference>
<dbReference type="GO" id="GO:0007165">
    <property type="term" value="P:signal transduction"/>
    <property type="evidence" value="ECO:0007669"/>
    <property type="project" value="InterPro"/>
</dbReference>
<comment type="catalytic activity">
    <reaction evidence="7">
        <text>NAD(+) + H2O = ADP-D-ribose + nicotinamide + H(+)</text>
        <dbReference type="Rhea" id="RHEA:16301"/>
        <dbReference type="ChEBI" id="CHEBI:15377"/>
        <dbReference type="ChEBI" id="CHEBI:15378"/>
        <dbReference type="ChEBI" id="CHEBI:17154"/>
        <dbReference type="ChEBI" id="CHEBI:57540"/>
        <dbReference type="ChEBI" id="CHEBI:57967"/>
        <dbReference type="EC" id="3.2.2.6"/>
    </reaction>
    <physiologicalReaction direction="left-to-right" evidence="7">
        <dbReference type="Rhea" id="RHEA:16302"/>
    </physiologicalReaction>
</comment>
<dbReference type="EMBL" id="KL972681">
    <property type="protein sequence ID" value="KFK24060.1"/>
    <property type="molecule type" value="Genomic_DNA"/>
</dbReference>
<dbReference type="GO" id="GO:0043531">
    <property type="term" value="F:ADP binding"/>
    <property type="evidence" value="ECO:0007669"/>
    <property type="project" value="InterPro"/>
</dbReference>
<dbReference type="InterPro" id="IPR058192">
    <property type="entry name" value="WHD_ROQ1-like"/>
</dbReference>
<dbReference type="eggNOG" id="KOG1075">
    <property type="taxonomic scope" value="Eukaryota"/>
</dbReference>
<dbReference type="PROSITE" id="PS50104">
    <property type="entry name" value="TIR"/>
    <property type="match status" value="2"/>
</dbReference>
<dbReference type="InterPro" id="IPR032675">
    <property type="entry name" value="LRR_dom_sf"/>
</dbReference>
<sequence length="1133" mass="129463">MANRLSNPKNTSPSRKGFINCFTDAAWLASSNQAGIGWTIELDNGPSVIHSSPIDNVKSVLAAEALAMRSALVKARFLRIPKIIVKSDSQKLINAINIRSSIVEIHGIFEDCRICSDFFAEIEFVFIPRGENFIADGGGINVYVDQDDKLRGVDPNNSLVKKIEESKIALAIFSSKYTESSWCLDELVKIKERVEEGKLVVFPIFYKMNPSEVKGLEGAFGINLWNQVKHTSEFDKLKKWKEALDFVSHKAGLVWTEDSDENEFITSIEEEVKRMTCISEELELSKPDKDEFMDTRFSKSEELKRVDNETGVTLLDANPEEAERIQGHEAKMYSNLRIDDGPHRRNDDISHGEANFDATLNLQNGVESKHGKVKPSSTIARYEKDTSTHQVFMNFRGEDVGFSFVSHLVSALKREGINIFIDKDERKSKDIGQIFKKIEDSKIAVVVFSGTYSESTWCLEELMKIKECMDQGKLKVIPISYKVEPLQLKELNGGFGNKLWNLWKLHRDHHIIRWKEALESVSSLDAMTRFWLKEDNSEGAFVASIVEEVKKVLAEVSLQQGQNLGTTGFSVRREEYPETFPNKDQLFGIEQRMEQLEHKLEFDCDETRVIGVVGMPGIGKTTLTMMLLEKWNCKFVRCVPLLEVCKKSKDYGLVWLRTTLLKVLLGGEIPVINDETTHESVKNALLQTKVFIVLDDVSDKKQLEFLLGDLKWVKKGSKIVITTCDKSLMKGLADDTYLVPQMNNEEAFQLFSSLALDDQIGCPPKTLADNAGGNPLALKLMAIEYRGKDKPQWENVFIQNVFKHYFDQLNEQQKDVFLDIASFFKSEDEYFVRSIMDSGDPDTTDAVSEVTDLVNKFLITISNSRIEMNDLVYTFGKQLGSPGRHKLWKYKDIINKLGKQGKIGFVLEVLIGTCFPGWKVPAWFSYRASGSMLKQNLPSHWCDNRDLDDAFLTETSNDQEEMNDLVYTFEKDLGSPEQYMRLNYKNITNKLKKMEKAEANNVRGIILDMFEVTKSIALERVIFTSMSNLRYLKIYDSCCPRHCKPDCELYFPDGLAFPLEDVRYLHWLKFPLRELPSDFRPENLVALRLPYSKIERVWEGLKETPSLRWNFNQGTSSDNQEPPKTCLVEHEKL</sequence>
<gene>
    <name evidence="9" type="ORF">AALP_AAs46094U000200</name>
</gene>
<dbReference type="InterPro" id="IPR036390">
    <property type="entry name" value="WH_DNA-bd_sf"/>
</dbReference>
<keyword evidence="10" id="KW-1185">Reference proteome</keyword>
<dbReference type="InterPro" id="IPR044730">
    <property type="entry name" value="RNase_H-like_dom_plant"/>
</dbReference>
<dbReference type="Gene3D" id="3.80.10.10">
    <property type="entry name" value="Ribonuclease Inhibitor"/>
    <property type="match status" value="1"/>
</dbReference>
<proteinExistence type="predicted"/>
<dbReference type="AlphaFoldDB" id="A0A087G2F8"/>
<evidence type="ECO:0000259" key="8">
    <source>
        <dbReference type="PROSITE" id="PS50104"/>
    </source>
</evidence>
<evidence type="ECO:0000256" key="1">
    <source>
        <dbReference type="ARBA" id="ARBA00011982"/>
    </source>
</evidence>
<dbReference type="SUPFAM" id="SSF53098">
    <property type="entry name" value="Ribonuclease H-like"/>
    <property type="match status" value="1"/>
</dbReference>
<feature type="domain" description="TIR" evidence="8">
    <location>
        <begin position="387"/>
        <end position="553"/>
    </location>
</feature>
<keyword evidence="3" id="KW-0677">Repeat</keyword>
<dbReference type="InterPro" id="IPR035897">
    <property type="entry name" value="Toll_tir_struct_dom_sf"/>
</dbReference>
<dbReference type="EC" id="3.2.2.6" evidence="1"/>
<dbReference type="Gene3D" id="3.40.50.300">
    <property type="entry name" value="P-loop containing nucleotide triphosphate hydrolases"/>
    <property type="match status" value="1"/>
</dbReference>
<protein>
    <recommendedName>
        <fullName evidence="1">ADP-ribosyl cyclase/cyclic ADP-ribose hydrolase</fullName>
        <ecNumber evidence="1">3.2.2.6</ecNumber>
    </recommendedName>
</protein>
<evidence type="ECO:0000256" key="5">
    <source>
        <dbReference type="ARBA" id="ARBA00022821"/>
    </source>
</evidence>
<dbReference type="InterPro" id="IPR011713">
    <property type="entry name" value="Leu-rich_rpt_3"/>
</dbReference>
<evidence type="ECO:0000313" key="10">
    <source>
        <dbReference type="Proteomes" id="UP000029120"/>
    </source>
</evidence>
<dbReference type="GO" id="GO:0004523">
    <property type="term" value="F:RNA-DNA hybrid ribonuclease activity"/>
    <property type="evidence" value="ECO:0007669"/>
    <property type="project" value="InterPro"/>
</dbReference>
<dbReference type="SUPFAM" id="SSF52540">
    <property type="entry name" value="P-loop containing nucleoside triphosphate hydrolases"/>
    <property type="match status" value="1"/>
</dbReference>
<dbReference type="InterPro" id="IPR036397">
    <property type="entry name" value="RNaseH_sf"/>
</dbReference>
<keyword evidence="2" id="KW-0433">Leucine-rich repeat</keyword>
<dbReference type="InterPro" id="IPR027417">
    <property type="entry name" value="P-loop_NTPase"/>
</dbReference>
<evidence type="ECO:0000256" key="3">
    <source>
        <dbReference type="ARBA" id="ARBA00022737"/>
    </source>
</evidence>
<dbReference type="PANTHER" id="PTHR11017">
    <property type="entry name" value="LEUCINE-RICH REPEAT-CONTAINING PROTEIN"/>
    <property type="match status" value="1"/>
</dbReference>
<dbReference type="Pfam" id="PF00931">
    <property type="entry name" value="NB-ARC"/>
    <property type="match status" value="1"/>
</dbReference>
<dbReference type="GO" id="GO:0003676">
    <property type="term" value="F:nucleic acid binding"/>
    <property type="evidence" value="ECO:0007669"/>
    <property type="project" value="InterPro"/>
</dbReference>
<dbReference type="SUPFAM" id="SSF52200">
    <property type="entry name" value="Toll/Interleukin receptor TIR domain"/>
    <property type="match status" value="2"/>
</dbReference>
<dbReference type="Pfam" id="PF20160">
    <property type="entry name" value="C-JID"/>
    <property type="match status" value="1"/>
</dbReference>
<evidence type="ECO:0000256" key="2">
    <source>
        <dbReference type="ARBA" id="ARBA00022614"/>
    </source>
</evidence>
<dbReference type="InterPro" id="IPR002182">
    <property type="entry name" value="NB-ARC"/>
</dbReference>
<dbReference type="InterPro" id="IPR002156">
    <property type="entry name" value="RNaseH_domain"/>
</dbReference>
<dbReference type="Pfam" id="PF13456">
    <property type="entry name" value="RVT_3"/>
    <property type="match status" value="1"/>
</dbReference>
<dbReference type="GO" id="GO:0006952">
    <property type="term" value="P:defense response"/>
    <property type="evidence" value="ECO:0007669"/>
    <property type="project" value="UniProtKB-KW"/>
</dbReference>
<dbReference type="Pfam" id="PF07725">
    <property type="entry name" value="LRR_3"/>
    <property type="match status" value="1"/>
</dbReference>